<evidence type="ECO:0000256" key="4">
    <source>
        <dbReference type="ARBA" id="ARBA00022448"/>
    </source>
</evidence>
<evidence type="ECO:0000256" key="8">
    <source>
        <dbReference type="ARBA" id="ARBA00022927"/>
    </source>
</evidence>
<dbReference type="PATRIC" id="fig|568816.4.peg.831"/>
<evidence type="ECO:0000313" key="14">
    <source>
        <dbReference type="Proteomes" id="UP000007093"/>
    </source>
</evidence>
<dbReference type="InterPro" id="IPR008635">
    <property type="entry name" value="Coiled_stalk_dom"/>
</dbReference>
<dbReference type="SUPFAM" id="SSF101967">
    <property type="entry name" value="Adhesin YadA, collagen-binding domain"/>
    <property type="match status" value="3"/>
</dbReference>
<dbReference type="InterPro" id="IPR001119">
    <property type="entry name" value="SLH_dom"/>
</dbReference>
<dbReference type="Pfam" id="PF05662">
    <property type="entry name" value="YadA_stalk"/>
    <property type="match status" value="3"/>
</dbReference>
<dbReference type="InParanoid" id="G4Q5I5"/>
<feature type="region of interest" description="Disordered" evidence="11">
    <location>
        <begin position="805"/>
        <end position="845"/>
    </location>
</feature>
<dbReference type="GO" id="GO:0009279">
    <property type="term" value="C:cell outer membrane"/>
    <property type="evidence" value="ECO:0007669"/>
    <property type="project" value="UniProtKB-SubCell"/>
</dbReference>
<evidence type="ECO:0000256" key="2">
    <source>
        <dbReference type="ARBA" id="ARBA00004442"/>
    </source>
</evidence>
<dbReference type="EMBL" id="CP003058">
    <property type="protein sequence ID" value="AEQ22088.1"/>
    <property type="molecule type" value="Genomic_DNA"/>
</dbReference>
<evidence type="ECO:0000256" key="6">
    <source>
        <dbReference type="ARBA" id="ARBA00022692"/>
    </source>
</evidence>
<dbReference type="Pfam" id="PF03895">
    <property type="entry name" value="YadA_anchor"/>
    <property type="match status" value="1"/>
</dbReference>
<dbReference type="Gene3D" id="3.30.1300.30">
    <property type="entry name" value="GSPII I/J protein-like"/>
    <property type="match status" value="1"/>
</dbReference>
<dbReference type="Gene3D" id="2.150.10.10">
    <property type="entry name" value="Serralysin-like metalloprotease, C-terminal"/>
    <property type="match status" value="7"/>
</dbReference>
<keyword evidence="6" id="KW-0812">Transmembrane</keyword>
<evidence type="ECO:0000256" key="1">
    <source>
        <dbReference type="ARBA" id="ARBA00004241"/>
    </source>
</evidence>
<feature type="compositionally biased region" description="Polar residues" evidence="11">
    <location>
        <begin position="759"/>
        <end position="778"/>
    </location>
</feature>
<sequence length="1706" mass="176005">MTAPFIKKRGKFHMNRAYKVIYNKKRRLVQVVSEISGGFTRAERQGRRSLLRGLVLSCLVGASLIAAPLPSYAATTEEQVAANSAAIAQNKTNIAANKTAIESNQSGIRAVTRTVEAQQASISGKAEQTDLNKETAERKAADTATNEKVAANKAAIDQNKTDIAKNKTDIAAAQASLSGKADQSDLDTLSSRVSENATAIGTNRSKINENRSKIKELADSLGFKTDESGTITGQSGLTKYFKTKSSTSSYTETMTKEDGTTETKTTTMTDGEAKAEGGNSVAIGPNANSKANQSITLGDGAVTKSTASRGIAIGQGAITGATADMGADLGSDTATNQGGVDSISIGTLSNARGNDAIAIGHNAEVQNVPIDGSGTVASKGSLAIGSDAKVYGASYSLALGAGATIAADNLNGNTTNEAIAIGYNAKVNNNATHAIVIGSNANADKADAIAIGYKAFSEKNSMALGNNAKASEDSLAIGFGATSSAPNAQAFGNGAVATSGGDISIGNLAGVGSDAKRANVDGSLIAIGVAAGQNVVGTANVAIGDKAGSNVHSNYNVSIGSEAGQGFKTEQTLDNPQNGYNVSIGYKANNFSEISGTDTTQYAIAIGANATSYSNSTAIGRAALSNGQYAMAFGDNAHAYDTGSIAFGYNSVAKNGNVAIGSGSDAQAIVSGTGYLTQQIAPSSYVSVGTSENLRRISNVADGSLDSDAVTVRQLKTAMSQIPSGGTSSGDVTKNYVDQQISNLNSSIEALSKKYFSVSSNENTSTGNKSNDGTSPDNKNAMAIGPGTAAQADDALAIGNNTKSTGAGSIAIGSEGPIKSTDPGDSTHLTEAKGERSVSIGSGSIAQTDHSIAIGTRATNYNQVNENNESSNQGNHSIAIGYYAETSGDSSIAAGDQAVAAGNGSISIGKESGTDASATDSIAVGTSTKVNGSTSTVVGAHNTVEGDRNHAFGTGNTMDNTGDGPSNPIYESGLIGNNNKISAIYNNQDEHKGSVTDAHAVGNGNTISQENEGFTITDVQISGSNNKVLGEASQMAEAGSLKGITIDGFDNTIKGRNVDDAANKTENINIVGNNNTVDIPLQGRKADMNNIQILGSDVNATVGNSAYIGSGSSAKKTADETTSGVGTYNYDSKDANYTTRSGETATFAGSEATGVVTVGSEGNYRRVQNVAAGLVGKDSTDAVNGSQLYYATRDHHYLGDNSNLTDDKNIVNVGSDGHINIVGQTKDLAGNSVTTEEGLKQQLTDGNIGVVADSEHQAMIVKLNKDVVLGSDTQDGSLTLKNNQGQETAKLTATEASSSLDGSATIHRAALSGTANSSSRLRAAASGTETAESTYAIATMEDGLSFIGDDSTKVDRVLNTQLTLKGGASGTLTDNNIGVRSFTADNGATGFHVQLASDLTNLNSVTSQSVTTNNLTVKGGEFKVENGTNIDMDQNQIHNVAPGTAPTDAVNVSQLRGMNIDVQQEFNRVDGRINNLDNRISHAGANAAALAALHPNDFDPDDKWDFAGGYGNYRGSHAVAFGAFYRPTEDVMFSVGGSMGGGENMVNAGVTFKLGQNNNVSNSRVAMAKEIRDMRKALAEQSAEIAQLKAVHGFKIDPMKSELFPDVAENHWAYEYVTKLAGNGVLKGYPDGEFKGNRMMSRYEFAAIVYRIVQSGMASTDPELSRLVKDFSPELKYIRIDTIQKDRNGNPTIERVRVNKPIQAGK</sequence>
<dbReference type="InterPro" id="IPR051465">
    <property type="entry name" value="Cell_Envelope_Struct_Comp"/>
</dbReference>
<keyword evidence="5" id="KW-1134">Transmembrane beta strand</keyword>
<reference evidence="13 14" key="1">
    <citation type="journal article" date="2011" name="J. Bacteriol.">
        <title>Complete genome sequence of Acidaminococcus intestini RYC-MR95, a Gram-negative bacterium from the phylum Firmicutes.</title>
        <authorList>
            <person name="D'Auria G."/>
            <person name="Galan J.C."/>
            <person name="Rodriguez-Alcayna M."/>
            <person name="Moya A."/>
            <person name="Baquero F."/>
            <person name="Latorre A."/>
        </authorList>
    </citation>
    <scope>NUCLEOTIDE SEQUENCE [LARGE SCALE GENOMIC DNA]</scope>
    <source>
        <strain evidence="13 14">RyC-MR95</strain>
    </source>
</reference>
<keyword evidence="14" id="KW-1185">Reference proteome</keyword>
<dbReference type="CDD" id="cd12820">
    <property type="entry name" value="LbR_YadA-like"/>
    <property type="match status" value="2"/>
</dbReference>
<evidence type="ECO:0000256" key="10">
    <source>
        <dbReference type="ARBA" id="ARBA00023237"/>
    </source>
</evidence>
<dbReference type="PANTHER" id="PTHR43308">
    <property type="entry name" value="OUTER MEMBRANE PROTEIN ALPHA-RELATED"/>
    <property type="match status" value="1"/>
</dbReference>
<protein>
    <recommendedName>
        <fullName evidence="12">SLH domain-containing protein</fullName>
    </recommendedName>
</protein>
<dbReference type="InterPro" id="IPR005594">
    <property type="entry name" value="YadA_C"/>
</dbReference>
<dbReference type="STRING" id="568816.Acin_0859"/>
<proteinExistence type="inferred from homology"/>
<gene>
    <name evidence="13" type="ordered locus">Acin_0859</name>
</gene>
<comment type="subcellular location">
    <subcellularLocation>
        <location evidence="2">Cell outer membrane</location>
    </subcellularLocation>
    <subcellularLocation>
        <location evidence="1">Cell surface</location>
    </subcellularLocation>
</comment>
<name>G4Q5I5_ACIIR</name>
<dbReference type="SUPFAM" id="SSF54523">
    <property type="entry name" value="Pili subunits"/>
    <property type="match status" value="1"/>
</dbReference>
<organism evidence="13 14">
    <name type="scientific">Acidaminococcus intestini (strain RyC-MR95)</name>
    <dbReference type="NCBI Taxonomy" id="568816"/>
    <lineage>
        <taxon>Bacteria</taxon>
        <taxon>Bacillati</taxon>
        <taxon>Bacillota</taxon>
        <taxon>Negativicutes</taxon>
        <taxon>Acidaminococcales</taxon>
        <taxon>Acidaminococcaceae</taxon>
        <taxon>Acidaminococcus</taxon>
    </lineage>
</organism>
<keyword evidence="4" id="KW-0813">Transport</keyword>
<dbReference type="Pfam" id="PF13018">
    <property type="entry name" value="ESPR"/>
    <property type="match status" value="1"/>
</dbReference>
<feature type="region of interest" description="Disordered" evidence="11">
    <location>
        <begin position="248"/>
        <end position="287"/>
    </location>
</feature>
<keyword evidence="7" id="KW-0732">Signal</keyword>
<dbReference type="HOGENOM" id="CLU_240721_0_0_9"/>
<evidence type="ECO:0000313" key="13">
    <source>
        <dbReference type="EMBL" id="AEQ22088.1"/>
    </source>
</evidence>
<dbReference type="PANTHER" id="PTHR43308:SF1">
    <property type="entry name" value="OUTER MEMBRANE PROTEIN ALPHA"/>
    <property type="match status" value="1"/>
</dbReference>
<dbReference type="InterPro" id="IPR008640">
    <property type="entry name" value="Adhesin_Head_dom"/>
</dbReference>
<comment type="similarity">
    <text evidence="3">Belongs to the autotransporter-2 (AT-2) (TC 1.B.40) family.</text>
</comment>
<keyword evidence="8" id="KW-0653">Protein transport</keyword>
<keyword evidence="9" id="KW-0472">Membrane</keyword>
<dbReference type="Pfam" id="PF00395">
    <property type="entry name" value="SLH"/>
    <property type="match status" value="1"/>
</dbReference>
<accession>G4Q5I5</accession>
<evidence type="ECO:0000256" key="5">
    <source>
        <dbReference type="ARBA" id="ARBA00022452"/>
    </source>
</evidence>
<evidence type="ECO:0000259" key="12">
    <source>
        <dbReference type="PROSITE" id="PS51272"/>
    </source>
</evidence>
<evidence type="ECO:0000256" key="7">
    <source>
        <dbReference type="ARBA" id="ARBA00022729"/>
    </source>
</evidence>
<dbReference type="InterPro" id="IPR011049">
    <property type="entry name" value="Serralysin-like_metalloprot_C"/>
</dbReference>
<feature type="region of interest" description="Disordered" evidence="11">
    <location>
        <begin position="759"/>
        <end position="785"/>
    </location>
</feature>
<dbReference type="KEGG" id="ain:Acin_0859"/>
<dbReference type="Gene3D" id="1.20.5.340">
    <property type="match status" value="1"/>
</dbReference>
<dbReference type="InterPro" id="IPR024973">
    <property type="entry name" value="ESPR"/>
</dbReference>
<feature type="domain" description="SLH" evidence="12">
    <location>
        <begin position="1600"/>
        <end position="1663"/>
    </location>
</feature>
<dbReference type="InterPro" id="IPR045584">
    <property type="entry name" value="Pilin-like"/>
</dbReference>
<dbReference type="PROSITE" id="PS51272">
    <property type="entry name" value="SLH"/>
    <property type="match status" value="1"/>
</dbReference>
<evidence type="ECO:0000256" key="3">
    <source>
        <dbReference type="ARBA" id="ARBA00005848"/>
    </source>
</evidence>
<dbReference type="GO" id="GO:0015031">
    <property type="term" value="P:protein transport"/>
    <property type="evidence" value="ECO:0007669"/>
    <property type="project" value="UniProtKB-KW"/>
</dbReference>
<dbReference type="Proteomes" id="UP000007093">
    <property type="component" value="Chromosome"/>
</dbReference>
<evidence type="ECO:0000256" key="9">
    <source>
        <dbReference type="ARBA" id="ARBA00023136"/>
    </source>
</evidence>
<dbReference type="eggNOG" id="COG5295">
    <property type="taxonomic scope" value="Bacteria"/>
</dbReference>
<dbReference type="GO" id="GO:0009986">
    <property type="term" value="C:cell surface"/>
    <property type="evidence" value="ECO:0007669"/>
    <property type="project" value="UniProtKB-SubCell"/>
</dbReference>
<keyword evidence="10" id="KW-0998">Cell outer membrane</keyword>
<evidence type="ECO:0000256" key="11">
    <source>
        <dbReference type="SAM" id="MobiDB-lite"/>
    </source>
</evidence>
<dbReference type="Pfam" id="PF05658">
    <property type="entry name" value="YadA_head"/>
    <property type="match status" value="10"/>
</dbReference>